<dbReference type="CDD" id="cd04301">
    <property type="entry name" value="NAT_SF"/>
    <property type="match status" value="1"/>
</dbReference>
<dbReference type="InterPro" id="IPR000182">
    <property type="entry name" value="GNAT_dom"/>
</dbReference>
<dbReference type="Pfam" id="PF00583">
    <property type="entry name" value="Acetyltransf_1"/>
    <property type="match status" value="1"/>
</dbReference>
<dbReference type="KEGG" id="cmav:ABHF33_13200"/>
<keyword evidence="2" id="KW-0012">Acyltransferase</keyword>
<dbReference type="RefSeq" id="WP_348944385.1">
    <property type="nucleotide sequence ID" value="NZ_CP157355.1"/>
</dbReference>
<dbReference type="InterPro" id="IPR016181">
    <property type="entry name" value="Acyl_CoA_acyltransferase"/>
</dbReference>
<dbReference type="AlphaFoldDB" id="A0AAU7F683"/>
<dbReference type="InterPro" id="IPR050832">
    <property type="entry name" value="Bact_Acetyltransf"/>
</dbReference>
<dbReference type="Gene3D" id="3.40.630.30">
    <property type="match status" value="1"/>
</dbReference>
<gene>
    <name evidence="4" type="ORF">ABHF33_13200</name>
</gene>
<dbReference type="PANTHER" id="PTHR43877">
    <property type="entry name" value="AMINOALKYLPHOSPHONATE N-ACETYLTRANSFERASE-RELATED-RELATED"/>
    <property type="match status" value="1"/>
</dbReference>
<dbReference type="SUPFAM" id="SSF55729">
    <property type="entry name" value="Acyl-CoA N-acyltransferases (Nat)"/>
    <property type="match status" value="1"/>
</dbReference>
<keyword evidence="1" id="KW-0808">Transferase</keyword>
<sequence>MTVHLAGQADLPAYLRLMRELNPEDPVLDPVAVESTWAQMRSGSLVWVKERDGVLVATCTLLVVPNLSRNARPYGLIENVVTLAAFRGQGYGRAVLQAALAEAWQRSCYKVMLSTSARTAGVVDFYRRCGFQDGVKIGFVATPD</sequence>
<accession>A0AAU7F683</accession>
<evidence type="ECO:0000313" key="4">
    <source>
        <dbReference type="EMBL" id="XBM00017.1"/>
    </source>
</evidence>
<reference evidence="4" key="1">
    <citation type="submission" date="2024-05" db="EMBL/GenBank/DDBJ databases">
        <authorList>
            <person name="Yang L."/>
            <person name="Pan L."/>
        </authorList>
    </citation>
    <scope>NUCLEOTIDE SEQUENCE</scope>
    <source>
        <strain evidence="4">FCG-7</strain>
    </source>
</reference>
<evidence type="ECO:0000259" key="3">
    <source>
        <dbReference type="PROSITE" id="PS51186"/>
    </source>
</evidence>
<dbReference type="PROSITE" id="PS51186">
    <property type="entry name" value="GNAT"/>
    <property type="match status" value="1"/>
</dbReference>
<dbReference type="GO" id="GO:0016747">
    <property type="term" value="F:acyltransferase activity, transferring groups other than amino-acyl groups"/>
    <property type="evidence" value="ECO:0007669"/>
    <property type="project" value="InterPro"/>
</dbReference>
<dbReference type="PANTHER" id="PTHR43877:SF2">
    <property type="entry name" value="AMINOALKYLPHOSPHONATE N-ACETYLTRANSFERASE-RELATED"/>
    <property type="match status" value="1"/>
</dbReference>
<dbReference type="EMBL" id="CP157355">
    <property type="protein sequence ID" value="XBM00017.1"/>
    <property type="molecule type" value="Genomic_DNA"/>
</dbReference>
<name>A0AAU7F683_9NEIS</name>
<feature type="domain" description="N-acetyltransferase" evidence="3">
    <location>
        <begin position="1"/>
        <end position="144"/>
    </location>
</feature>
<organism evidence="4">
    <name type="scientific">Chitinibacter mangrovi</name>
    <dbReference type="NCBI Taxonomy" id="3153927"/>
    <lineage>
        <taxon>Bacteria</taxon>
        <taxon>Pseudomonadati</taxon>
        <taxon>Pseudomonadota</taxon>
        <taxon>Betaproteobacteria</taxon>
        <taxon>Neisseriales</taxon>
        <taxon>Chitinibacteraceae</taxon>
        <taxon>Chitinibacter</taxon>
    </lineage>
</organism>
<protein>
    <submittedName>
        <fullName evidence="4">GNAT family N-acetyltransferase</fullName>
    </submittedName>
</protein>
<proteinExistence type="predicted"/>
<evidence type="ECO:0000256" key="2">
    <source>
        <dbReference type="ARBA" id="ARBA00023315"/>
    </source>
</evidence>
<evidence type="ECO:0000256" key="1">
    <source>
        <dbReference type="ARBA" id="ARBA00022679"/>
    </source>
</evidence>